<name>A0ABY8BH93_9BURK</name>
<organism evidence="2 3">
    <name type="scientific">Pseudoduganella chitinolytica</name>
    <dbReference type="NCBI Taxonomy" id="34070"/>
    <lineage>
        <taxon>Bacteria</taxon>
        <taxon>Pseudomonadati</taxon>
        <taxon>Pseudomonadota</taxon>
        <taxon>Betaproteobacteria</taxon>
        <taxon>Burkholderiales</taxon>
        <taxon>Oxalobacteraceae</taxon>
        <taxon>Telluria group</taxon>
        <taxon>Pseudoduganella</taxon>
    </lineage>
</organism>
<sequence>MHAPAHPLPPIEYEPRFEVLEADEGDTQADLLDVLHGIADTTFKDSGKPLRSVHAKSHGLLKAELHVPSGLPATLAQGLFAAPGTYPVVLRLSTTPGDMLADSVSTPRGMALKVIGVPGARLPGSENDVTQDFVLVNATTFLNAGRRPSSAACSCWRRPPTRRPR</sequence>
<accession>A0ABY8BH93</accession>
<keyword evidence="3" id="KW-1185">Reference proteome</keyword>
<dbReference type="InterPro" id="IPR020835">
    <property type="entry name" value="Catalase_sf"/>
</dbReference>
<reference evidence="2 3" key="1">
    <citation type="submission" date="2023-02" db="EMBL/GenBank/DDBJ databases">
        <title>Gemone sequence of Telluria chitinolytica ACM 3522T.</title>
        <authorList>
            <person name="Frediansyah A."/>
            <person name="Miess H."/>
            <person name="Gross H."/>
        </authorList>
    </citation>
    <scope>NUCLEOTIDE SEQUENCE [LARGE SCALE GENOMIC DNA]</scope>
    <source>
        <strain evidence="2 3">ACM 3522</strain>
    </source>
</reference>
<dbReference type="Proteomes" id="UP001216510">
    <property type="component" value="Chromosome"/>
</dbReference>
<dbReference type="RefSeq" id="WP_277417928.1">
    <property type="nucleotide sequence ID" value="NZ_CP119083.1"/>
</dbReference>
<evidence type="ECO:0008006" key="4">
    <source>
        <dbReference type="Google" id="ProtNLM"/>
    </source>
</evidence>
<evidence type="ECO:0000313" key="3">
    <source>
        <dbReference type="Proteomes" id="UP001216510"/>
    </source>
</evidence>
<proteinExistence type="predicted"/>
<dbReference type="SUPFAM" id="SSF56634">
    <property type="entry name" value="Heme-dependent catalase-like"/>
    <property type="match status" value="1"/>
</dbReference>
<comment type="function">
    <text evidence="1">Decomposes hydrogen peroxide into water and oxygen; serves to protect cells from the toxic effects of hydrogen peroxide.</text>
</comment>
<protein>
    <recommendedName>
        <fullName evidence="4">Catalase</fullName>
    </recommendedName>
</protein>
<dbReference type="PANTHER" id="PTHR36195:SF4">
    <property type="entry name" value="DOMAIN PROTEIN, PUTATIVE (AFU_ORTHOLOGUE AFUA_5G01990)-RELATED"/>
    <property type="match status" value="1"/>
</dbReference>
<gene>
    <name evidence="2" type="ORF">PX653_11055</name>
</gene>
<dbReference type="EMBL" id="CP119083">
    <property type="protein sequence ID" value="WEF35264.1"/>
    <property type="molecule type" value="Genomic_DNA"/>
</dbReference>
<evidence type="ECO:0000256" key="1">
    <source>
        <dbReference type="ARBA" id="ARBA00002974"/>
    </source>
</evidence>
<dbReference type="Gene3D" id="2.40.180.10">
    <property type="entry name" value="Catalase core domain"/>
    <property type="match status" value="1"/>
</dbReference>
<dbReference type="PANTHER" id="PTHR36195">
    <property type="entry name" value="DOMAIN PROTEIN, PUTATIVE (AFU_ORTHOLOGUE AFUA_5G01990)-RELATED-RELATED"/>
    <property type="match status" value="1"/>
</dbReference>
<evidence type="ECO:0000313" key="2">
    <source>
        <dbReference type="EMBL" id="WEF35264.1"/>
    </source>
</evidence>